<protein>
    <submittedName>
        <fullName evidence="1">Uncharacterized protein</fullName>
    </submittedName>
</protein>
<dbReference type="EMBL" id="GDID01006173">
    <property type="protein sequence ID" value="JAP90433.1"/>
    <property type="molecule type" value="Transcribed_RNA"/>
</dbReference>
<evidence type="ECO:0000313" key="1">
    <source>
        <dbReference type="EMBL" id="JAP90433.1"/>
    </source>
</evidence>
<feature type="non-terminal residue" evidence="1">
    <location>
        <position position="1"/>
    </location>
</feature>
<name>A0A146K0M5_9EUKA</name>
<organism evidence="1">
    <name type="scientific">Trepomonas sp. PC1</name>
    <dbReference type="NCBI Taxonomy" id="1076344"/>
    <lineage>
        <taxon>Eukaryota</taxon>
        <taxon>Metamonada</taxon>
        <taxon>Diplomonadida</taxon>
        <taxon>Hexamitidae</taxon>
        <taxon>Hexamitinae</taxon>
        <taxon>Trepomonas</taxon>
    </lineage>
</organism>
<reference evidence="1" key="1">
    <citation type="submission" date="2015-07" db="EMBL/GenBank/DDBJ databases">
        <title>Adaptation to a free-living lifestyle via gene acquisitions in the diplomonad Trepomonas sp. PC1.</title>
        <authorList>
            <person name="Xu F."/>
            <person name="Jerlstrom-Hultqvist J."/>
            <person name="Kolisko M."/>
            <person name="Simpson A.G.B."/>
            <person name="Roger A.J."/>
            <person name="Svard S.G."/>
            <person name="Andersson J.O."/>
        </authorList>
    </citation>
    <scope>NUCLEOTIDE SEQUENCE</scope>
    <source>
        <strain evidence="1">PC1</strain>
    </source>
</reference>
<gene>
    <name evidence="1" type="ORF">TPC1_30072</name>
</gene>
<proteinExistence type="predicted"/>
<dbReference type="AlphaFoldDB" id="A0A146K0M5"/>
<accession>A0A146K0M5</accession>
<sequence length="1089" mass="127015">PIQALQKFNSEPELQQFLLEIVGYPQIRNLKSNDKFIILQPYLALAIAFNQIESTLDVRNIFIDSLVEDQNLHICEFLSEELLDKVPVDSFQNDCLAQFLAMAAYLNPLLFNSVYQQLGSEIFQLQAEIFTQDRQKHLFATNLQNEVLEITFKELFQLGSTQINLELSIQPLNEENFTFVEIEATDGQKMLISVQNNQIEILCTEYDVPTAKFQQAFKSTFNFQLKNGDQICYEYQLNQQKKFSGFLKKIRVGTTQLGSVQLKQLSVFQTQQQFRFSRYRMIYSNIDFPDVQILLFGANHSQKYSEDQIQNFYQEKYFDLLLREENAFDLVGRMCLHLIKQNIKINARILRFYNNQFLNCRIASTDIISFLGLQEQILFNFDKMVSANGKQRISYIKLFQKELNQISSFYHWDQQELPLLYATVLTCKKMDQHFLSLPSLLKKLIKSQPLSDEQQCQIIAYLVILVSLGHSAALNTLLVYWQHLKVNFCDVANLLTEEDLTEEVNEIVNVTSVQTELGAIFNQQCKDSPFSQQLFLLAILAQIAEKTEMDIGNLVKLYEGLLPKLNALQLVDYVLLSALSKTAFGQFVVSSFQDLQGQEFLKLKNFFFASFLTQQRLDQNAVSIFAKAVDNDFLLQTPFMLYFVFKMAQRSNQLLQILAKLLVAVKKQVIAAEFVFKADYRGFTPDFFVCVFGERGDDFIQKNFKSSFLTVKKYKDFFFRETNLTNLSQELLKLVKKYKIELIEEHKPVQTKAYTFYNTMTKNIKSFLIMKKAKCSTGNLLKLSNEIVEIRLNGLSRKAFTVNLLDKTFVVCENEIIELQRQKTLNNKIELGNGDLLELHSLQKDAKEEKEQTEESLQIYNFKHAQNLLEARYNFSRFKFVSGYLITANVHGEVFAFTQQGFQQVFQRFDSLFVYQTDNQHVLCSLLSINDFYVIVDAMTNQVILQTNVFKNRFPFFQLANQRIFFSNCTEIAVFSFQQQFLIDVADFDPFLQKIEEFEHQKEHFFIIIGSKKTLVFRGKQLFQATWQKVNKSQDFVRNFEDVSYEDEDVQVNILQTRQNLLKSFKSQVDTEFYAFQEGFAGKTDVWWV</sequence>